<keyword evidence="2" id="KW-0519">Myristate</keyword>
<dbReference type="InterPro" id="IPR007964">
    <property type="entry name" value="MIC19/MIC25"/>
</dbReference>
<dbReference type="Ensembl" id="ENSPCLT00000001029.1">
    <property type="protein sequence ID" value="ENSPCLP00000000809.1"/>
    <property type="gene ID" value="ENSPCLG00000000657.1"/>
</dbReference>
<keyword evidence="13" id="KW-1185">Reference proteome</keyword>
<evidence type="ECO:0000256" key="10">
    <source>
        <dbReference type="ARBA" id="ARBA00034480"/>
    </source>
</evidence>
<dbReference type="AlphaFoldDB" id="A0A669P0H1"/>
<evidence type="ECO:0000313" key="12">
    <source>
        <dbReference type="Ensembl" id="ENSPCLP00000000809.1"/>
    </source>
</evidence>
<dbReference type="PROSITE" id="PS51808">
    <property type="entry name" value="CHCH"/>
    <property type="match status" value="1"/>
</dbReference>
<evidence type="ECO:0000256" key="8">
    <source>
        <dbReference type="ARBA" id="ARBA00023288"/>
    </source>
</evidence>
<feature type="compositionally biased region" description="Basic and acidic residues" evidence="11">
    <location>
        <begin position="31"/>
        <end position="50"/>
    </location>
</feature>
<evidence type="ECO:0000313" key="13">
    <source>
        <dbReference type="Proteomes" id="UP000472261"/>
    </source>
</evidence>
<protein>
    <recommendedName>
        <fullName evidence="14">Coiled-coil-helix-coiled-coil-helix domain containing 6</fullName>
    </recommendedName>
</protein>
<keyword evidence="4" id="KW-0175">Coiled coil</keyword>
<feature type="compositionally biased region" description="Polar residues" evidence="11">
    <location>
        <begin position="51"/>
        <end position="61"/>
    </location>
</feature>
<dbReference type="GO" id="GO:0042407">
    <property type="term" value="P:cristae formation"/>
    <property type="evidence" value="ECO:0007669"/>
    <property type="project" value="TreeGrafter"/>
</dbReference>
<feature type="region of interest" description="Disordered" evidence="11">
    <location>
        <begin position="26"/>
        <end position="88"/>
    </location>
</feature>
<evidence type="ECO:0000256" key="7">
    <source>
        <dbReference type="ARBA" id="ARBA00023157"/>
    </source>
</evidence>
<keyword evidence="3" id="KW-0999">Mitochondrion inner membrane</keyword>
<keyword evidence="8" id="KW-0449">Lipoprotein</keyword>
<evidence type="ECO:0000256" key="2">
    <source>
        <dbReference type="ARBA" id="ARBA00022707"/>
    </source>
</evidence>
<dbReference type="PANTHER" id="PTHR47609:SF1">
    <property type="entry name" value="MICOS COMPLEX SUBUNIT MIC25"/>
    <property type="match status" value="1"/>
</dbReference>
<reference evidence="12" key="1">
    <citation type="submission" date="2025-08" db="UniProtKB">
        <authorList>
            <consortium name="Ensembl"/>
        </authorList>
    </citation>
    <scope>IDENTIFICATION</scope>
</reference>
<dbReference type="GO" id="GO:0061617">
    <property type="term" value="C:MICOS complex"/>
    <property type="evidence" value="ECO:0007669"/>
    <property type="project" value="InterPro"/>
</dbReference>
<dbReference type="Pfam" id="PF05300">
    <property type="entry name" value="MIC19_MIC25"/>
    <property type="match status" value="1"/>
</dbReference>
<keyword evidence="6" id="KW-0472">Membrane</keyword>
<evidence type="ECO:0000256" key="6">
    <source>
        <dbReference type="ARBA" id="ARBA00023136"/>
    </source>
</evidence>
<comment type="function">
    <text evidence="1">Component of the MICOS complex, a large protein complex of the mitochondrial inner membrane that plays crucial roles in the maintenance of crista junctions, inner membrane architecture, and formation of contact sites to the outer membrane.</text>
</comment>
<organism evidence="12 13">
    <name type="scientific">Phasianus colchicus</name>
    <name type="common">Common pheasant</name>
    <dbReference type="NCBI Taxonomy" id="9054"/>
    <lineage>
        <taxon>Eukaryota</taxon>
        <taxon>Metazoa</taxon>
        <taxon>Chordata</taxon>
        <taxon>Craniata</taxon>
        <taxon>Vertebrata</taxon>
        <taxon>Euteleostomi</taxon>
        <taxon>Archelosauria</taxon>
        <taxon>Archosauria</taxon>
        <taxon>Dinosauria</taxon>
        <taxon>Saurischia</taxon>
        <taxon>Theropoda</taxon>
        <taxon>Coelurosauria</taxon>
        <taxon>Aves</taxon>
        <taxon>Neognathae</taxon>
        <taxon>Galloanserae</taxon>
        <taxon>Galliformes</taxon>
        <taxon>Phasianidae</taxon>
        <taxon>Phasianinae</taxon>
        <taxon>Phasianus</taxon>
    </lineage>
</organism>
<dbReference type="InterPro" id="IPR042860">
    <property type="entry name" value="MIC25"/>
</dbReference>
<evidence type="ECO:0008006" key="14">
    <source>
        <dbReference type="Google" id="ProtNLM"/>
    </source>
</evidence>
<name>A0A669P0H1_PHACC</name>
<accession>A0A669P0H1</accession>
<keyword evidence="5" id="KW-0496">Mitochondrion</keyword>
<evidence type="ECO:0000256" key="3">
    <source>
        <dbReference type="ARBA" id="ARBA00022792"/>
    </source>
</evidence>
<keyword evidence="7" id="KW-1015">Disulfide bond</keyword>
<comment type="subcellular location">
    <subcellularLocation>
        <location evidence="9">Mitochondrion inner membrane</location>
        <topology evidence="9">Lipid-anchor</topology>
    </subcellularLocation>
</comment>
<evidence type="ECO:0000256" key="9">
    <source>
        <dbReference type="ARBA" id="ARBA00034476"/>
    </source>
</evidence>
<dbReference type="PANTHER" id="PTHR47609">
    <property type="entry name" value="MICOS COMPLEX SUBUNIT MIC25"/>
    <property type="match status" value="1"/>
</dbReference>
<dbReference type="Proteomes" id="UP000472261">
    <property type="component" value="Unplaced"/>
</dbReference>
<evidence type="ECO:0000256" key="5">
    <source>
        <dbReference type="ARBA" id="ARBA00023128"/>
    </source>
</evidence>
<dbReference type="GO" id="GO:0006974">
    <property type="term" value="P:DNA damage response"/>
    <property type="evidence" value="ECO:0007669"/>
    <property type="project" value="TreeGrafter"/>
</dbReference>
<comment type="similarity">
    <text evidence="10">Belongs to the MICOS complex subunit Mic19 family. Metazoan Mic25 subfamily.</text>
</comment>
<evidence type="ECO:0000256" key="11">
    <source>
        <dbReference type="SAM" id="MobiDB-lite"/>
    </source>
</evidence>
<evidence type="ECO:0000256" key="4">
    <source>
        <dbReference type="ARBA" id="ARBA00023054"/>
    </source>
</evidence>
<feature type="compositionally biased region" description="Polar residues" evidence="11">
    <location>
        <begin position="70"/>
        <end position="86"/>
    </location>
</feature>
<proteinExistence type="inferred from homology"/>
<sequence length="256" mass="29076">MGGNESSHGGRKVSFGLDEREQVRVLQGIRLTEDVVNRMKESQSKRDNQRSPHLSSGTAPFSTAAEGKTKSPTGIQPPTASNSGQKATVAEQELYRRYEQEQALVQEELLRLAKREREAAGEMLSTALQRERNSTNEERKRAAQLPEDLDAWAVELQGREAELKQQEAFYKEQLARIERKNAEIYKLTSEQYQEAATKAEEWIKRRNTDPVCASLQSEILKCYQENQREVLKCSELAKEYQRCVSAAQKELLVNSG</sequence>
<reference evidence="12" key="2">
    <citation type="submission" date="2025-09" db="UniProtKB">
        <authorList>
            <consortium name="Ensembl"/>
        </authorList>
    </citation>
    <scope>IDENTIFICATION</scope>
</reference>
<evidence type="ECO:0000256" key="1">
    <source>
        <dbReference type="ARBA" id="ARBA00002689"/>
    </source>
</evidence>